<dbReference type="AlphaFoldDB" id="A0AAV8UE80"/>
<protein>
    <recommendedName>
        <fullName evidence="1">MATH domain-containing protein</fullName>
    </recommendedName>
</protein>
<name>A0AAV8UE80_9ROSI</name>
<dbReference type="Pfam" id="PF22486">
    <property type="entry name" value="MATH_2"/>
    <property type="match status" value="2"/>
</dbReference>
<dbReference type="Gene3D" id="2.60.210.10">
    <property type="entry name" value="Apoptosis, Tumor Necrosis Factor Receptor Associated Protein 2, Chain A"/>
    <property type="match status" value="2"/>
</dbReference>
<evidence type="ECO:0000313" key="3">
    <source>
        <dbReference type="Proteomes" id="UP001159364"/>
    </source>
</evidence>
<sequence>MEAVEEIEPVKAMEALEVTETIEPLEAESRSLFCQGHKELEILQTKRDLAPLHYSIRIKEFSLLQEKHEKYESFTFEAGGYKWKLWIYPKGNPKVPGTRENFVSLALAIQDIESLPHGWEVHVDVKLFMFDHIENNYWVTRDGEIKRFHDMRTVWNFDYFVSMETLNHPCGGYLVNDCCVIGAEVFVIKPSGIYESVSTVQNPNNGSLTWKIPRFSKLDGGTIYSSEFFSENKKWRIRLDPKGNSSGKGNSLSVYLHLMEVQNLGPQERLCVNSELRLLNKDDDKHIKATLSQWYTWTDKMDMHGRHKFISLKDLHDCSKGFLVDDTLTVEAEILSLTVVKAFPVKA</sequence>
<comment type="caution">
    <text evidence="2">The sequence shown here is derived from an EMBL/GenBank/DDBJ whole genome shotgun (WGS) entry which is preliminary data.</text>
</comment>
<accession>A0AAV8UE80</accession>
<dbReference type="PANTHER" id="PTHR46162">
    <property type="entry name" value="TRAF-LIKE FAMILY PROTEIN"/>
    <property type="match status" value="1"/>
</dbReference>
<evidence type="ECO:0000259" key="1">
    <source>
        <dbReference type="PROSITE" id="PS50144"/>
    </source>
</evidence>
<evidence type="ECO:0000313" key="2">
    <source>
        <dbReference type="EMBL" id="KAJ8900354.1"/>
    </source>
</evidence>
<dbReference type="InterPro" id="IPR002083">
    <property type="entry name" value="MATH/TRAF_dom"/>
</dbReference>
<dbReference type="EMBL" id="JAIWQS010000008">
    <property type="protein sequence ID" value="KAJ8900354.1"/>
    <property type="molecule type" value="Genomic_DNA"/>
</dbReference>
<proteinExistence type="predicted"/>
<reference evidence="2 3" key="1">
    <citation type="submission" date="2021-09" db="EMBL/GenBank/DDBJ databases">
        <title>Genomic insights and catalytic innovation underlie evolution of tropane alkaloids biosynthesis.</title>
        <authorList>
            <person name="Wang Y.-J."/>
            <person name="Tian T."/>
            <person name="Huang J.-P."/>
            <person name="Huang S.-X."/>
        </authorList>
    </citation>
    <scope>NUCLEOTIDE SEQUENCE [LARGE SCALE GENOMIC DNA]</scope>
    <source>
        <strain evidence="2">KIB-2018</strain>
        <tissue evidence="2">Leaf</tissue>
    </source>
</reference>
<dbReference type="SUPFAM" id="SSF49599">
    <property type="entry name" value="TRAF domain-like"/>
    <property type="match status" value="2"/>
</dbReference>
<dbReference type="SMART" id="SM00061">
    <property type="entry name" value="MATH"/>
    <property type="match status" value="2"/>
</dbReference>
<keyword evidence="3" id="KW-1185">Reference proteome</keyword>
<dbReference type="PANTHER" id="PTHR46162:SF40">
    <property type="entry name" value="TRAF-LIKE FAMILY PROTEIN"/>
    <property type="match status" value="1"/>
</dbReference>
<feature type="domain" description="MATH" evidence="1">
    <location>
        <begin position="51"/>
        <end position="185"/>
    </location>
</feature>
<organism evidence="2 3">
    <name type="scientific">Erythroxylum novogranatense</name>
    <dbReference type="NCBI Taxonomy" id="1862640"/>
    <lineage>
        <taxon>Eukaryota</taxon>
        <taxon>Viridiplantae</taxon>
        <taxon>Streptophyta</taxon>
        <taxon>Embryophyta</taxon>
        <taxon>Tracheophyta</taxon>
        <taxon>Spermatophyta</taxon>
        <taxon>Magnoliopsida</taxon>
        <taxon>eudicotyledons</taxon>
        <taxon>Gunneridae</taxon>
        <taxon>Pentapetalae</taxon>
        <taxon>rosids</taxon>
        <taxon>fabids</taxon>
        <taxon>Malpighiales</taxon>
        <taxon>Erythroxylaceae</taxon>
        <taxon>Erythroxylum</taxon>
    </lineage>
</organism>
<dbReference type="CDD" id="cd00121">
    <property type="entry name" value="MATH"/>
    <property type="match status" value="2"/>
</dbReference>
<feature type="domain" description="MATH" evidence="1">
    <location>
        <begin position="205"/>
        <end position="334"/>
    </location>
</feature>
<gene>
    <name evidence="2" type="ORF">K2173_024994</name>
</gene>
<dbReference type="InterPro" id="IPR008974">
    <property type="entry name" value="TRAF-like"/>
</dbReference>
<dbReference type="PROSITE" id="PS50144">
    <property type="entry name" value="MATH"/>
    <property type="match status" value="2"/>
</dbReference>
<dbReference type="Proteomes" id="UP001159364">
    <property type="component" value="Linkage Group LG08"/>
</dbReference>